<evidence type="ECO:0000313" key="3">
    <source>
        <dbReference type="Proteomes" id="UP000750334"/>
    </source>
</evidence>
<gene>
    <name evidence="2" type="ORF">C6P45_005306</name>
</gene>
<dbReference type="Gene3D" id="1.10.8.60">
    <property type="match status" value="1"/>
</dbReference>
<keyword evidence="3" id="KW-1185">Reference proteome</keyword>
<dbReference type="PANTHER" id="PTHR23389">
    <property type="entry name" value="CHROMOSOME TRANSMISSION FIDELITY FACTOR 18"/>
    <property type="match status" value="1"/>
</dbReference>
<dbReference type="Gene3D" id="3.40.50.300">
    <property type="entry name" value="P-loop containing nucleotide triphosphate hydrolases"/>
    <property type="match status" value="1"/>
</dbReference>
<proteinExistence type="predicted"/>
<evidence type="ECO:0000256" key="1">
    <source>
        <dbReference type="SAM" id="MobiDB-lite"/>
    </source>
</evidence>
<dbReference type="PANTHER" id="PTHR23389:SF11">
    <property type="entry name" value="TELOMERE LENGTH REGULATION PROTEIN ELG1"/>
    <property type="match status" value="1"/>
</dbReference>
<dbReference type="GO" id="GO:0005634">
    <property type="term" value="C:nucleus"/>
    <property type="evidence" value="ECO:0007669"/>
    <property type="project" value="TreeGrafter"/>
</dbReference>
<dbReference type="InterPro" id="IPR027417">
    <property type="entry name" value="P-loop_NTPase"/>
</dbReference>
<feature type="region of interest" description="Disordered" evidence="1">
    <location>
        <begin position="1"/>
        <end position="36"/>
    </location>
</feature>
<organism evidence="2 3">
    <name type="scientific">Maudiozyma exigua</name>
    <name type="common">Yeast</name>
    <name type="synonym">Kazachstania exigua</name>
    <dbReference type="NCBI Taxonomy" id="34358"/>
    <lineage>
        <taxon>Eukaryota</taxon>
        <taxon>Fungi</taxon>
        <taxon>Dikarya</taxon>
        <taxon>Ascomycota</taxon>
        <taxon>Saccharomycotina</taxon>
        <taxon>Saccharomycetes</taxon>
        <taxon>Saccharomycetales</taxon>
        <taxon>Saccharomycetaceae</taxon>
        <taxon>Maudiozyma</taxon>
    </lineage>
</organism>
<dbReference type="EMBL" id="PUHR01000009">
    <property type="protein sequence ID" value="KAG0671700.1"/>
    <property type="molecule type" value="Genomic_DNA"/>
</dbReference>
<dbReference type="SUPFAM" id="SSF52540">
    <property type="entry name" value="P-loop containing nucleoside triphosphate hydrolases"/>
    <property type="match status" value="1"/>
</dbReference>
<dbReference type="OrthoDB" id="10064318at2759"/>
<reference evidence="2 3" key="1">
    <citation type="submission" date="2020-11" db="EMBL/GenBank/DDBJ databases">
        <title>Kefir isolates.</title>
        <authorList>
            <person name="Marcisauskas S."/>
            <person name="Kim Y."/>
            <person name="Blasche S."/>
        </authorList>
    </citation>
    <scope>NUCLEOTIDE SEQUENCE [LARGE SCALE GENOMIC DNA]</scope>
    <source>
        <strain evidence="2 3">OG2</strain>
    </source>
</reference>
<evidence type="ECO:0008006" key="4">
    <source>
        <dbReference type="Google" id="ProtNLM"/>
    </source>
</evidence>
<comment type="caution">
    <text evidence="2">The sequence shown here is derived from an EMBL/GenBank/DDBJ whole genome shotgun (WGS) entry which is preliminary data.</text>
</comment>
<sequence length="814" mass="93984">MTTKRATSTSLKSLLNGRPTKKIKIDKKDKPTTNKSVQKVEVNVIDLEDSTLLSNTEDDDTNSTYLESSAPSSLEISSTVRLNSSRQHIVPEGDNVKTQSMKSFLMSKKPVVKEKTNKPIVISLDDEDNSMGTDMNIHNHVDDVDDDDGIEITNISLQPSKLSSDNNNNNVNVRRTNLKDLFSKFGKPAPEHEVSGYHGPIKRFNNISKLKDLEVPLPKQQLIQPDDEEDSIPKKELVINLPNKLAGVNIGTKDSSFTLSEYETLNEKRSETKDNHAKSKVISYEIGPNRYSQLWSELMKPTSLKNVLLDPKLKDKFSKWIDSSISRLKKPTTRNKLLKTYKEEIDEFKNFIIHDDYEDDDSNVDSGKDDGSIEEFVPLSILHGEGIGKHTLVYTMAKEKGYQIYEINTSQNRGRKDILSTLMEYCTTYYVKDKNESGIVLLSDVDVIFKEHDKWFWNAIEVLLMKSRKPLILTCKDYDFIPTNLIDICIDEESFFDVKKIGLKSVVAYLERYCQTLELKISKDILISIVQKNNKDIRKCLLELQFWFSSGNKINMNVNHTKHEFNKCTTISEINSILDLNSMDDIILTNTWDKSMIQQEDDTTLMTNDIIMKFKEKRDDEEFRLQNDFISDYRIHAQHYNHFPLLPFETNIGSDLKTMLSEYNYLSNEKHYKYPHKYKKMKSSTVLFLETRISKRDMYTSGRMRNTRNSRKIQNILSMFRGNNCTEHSIDEEVQFDIAGTPKRVICEEINPYVKEIAKHEIESREYNNQLYMNAVESAAPENHDAILKGLIDENLTKVLHFSANCDKVVQSWK</sequence>
<accession>A0A9P6WEH0</accession>
<feature type="region of interest" description="Disordered" evidence="1">
    <location>
        <begin position="53"/>
        <end position="74"/>
    </location>
</feature>
<feature type="compositionally biased region" description="Polar residues" evidence="1">
    <location>
        <begin position="1"/>
        <end position="13"/>
    </location>
</feature>
<name>A0A9P6WEH0_MAUEX</name>
<dbReference type="Proteomes" id="UP000750334">
    <property type="component" value="Unassembled WGS sequence"/>
</dbReference>
<evidence type="ECO:0000313" key="2">
    <source>
        <dbReference type="EMBL" id="KAG0671700.1"/>
    </source>
</evidence>
<dbReference type="AlphaFoldDB" id="A0A9P6WEH0"/>
<protein>
    <recommendedName>
        <fullName evidence="4">ATPase AAA-type core domain-containing protein</fullName>
    </recommendedName>
</protein>
<dbReference type="GO" id="GO:0003677">
    <property type="term" value="F:DNA binding"/>
    <property type="evidence" value="ECO:0007669"/>
    <property type="project" value="TreeGrafter"/>
</dbReference>